<dbReference type="AlphaFoldDB" id="A0AAN0N9H7"/>
<dbReference type="Pfam" id="PF01381">
    <property type="entry name" value="HTH_3"/>
    <property type="match status" value="1"/>
</dbReference>
<gene>
    <name evidence="5" type="ORF">QYQ95_06630</name>
</gene>
<dbReference type="SUPFAM" id="SSF47413">
    <property type="entry name" value="lambda repressor-like DNA-binding domains"/>
    <property type="match status" value="1"/>
</dbReference>
<accession>A0AAN0N9H7</accession>
<reference evidence="5 6" key="1">
    <citation type="journal article" date="2024" name="Elife">
        <title>Polysaccharide breakdown products drive degradation-dispersal cycles of foraging bacteria through changes in metabolism and motility.</title>
        <authorList>
            <person name="Stubbusch A.K."/>
            <person name="Keegstra J.M."/>
            <person name="Schwartzman J."/>
            <person name="Pontrelli S."/>
            <person name="Clerc E.E."/>
            <person name="Stocker R."/>
            <person name="Magnabosco C."/>
            <person name="Schubert O.T."/>
            <person name="Ackermann M."/>
            <person name="D'Souza G.G."/>
        </authorList>
    </citation>
    <scope>NUCLEOTIDE SEQUENCE [LARGE SCALE GENOMIC DNA]</scope>
    <source>
        <strain evidence="5 6">ZF270</strain>
    </source>
</reference>
<dbReference type="InterPro" id="IPR010982">
    <property type="entry name" value="Lambda_DNA-bd_dom_sf"/>
</dbReference>
<proteinExistence type="predicted"/>
<dbReference type="GO" id="GO:0005829">
    <property type="term" value="C:cytosol"/>
    <property type="evidence" value="ECO:0007669"/>
    <property type="project" value="TreeGrafter"/>
</dbReference>
<dbReference type="InterPro" id="IPR050807">
    <property type="entry name" value="TransReg_Diox_bact_type"/>
</dbReference>
<organism evidence="5 6">
    <name type="scientific">Vibrio cyclitrophicus ZF270</name>
    <dbReference type="NCBI Taxonomy" id="1136176"/>
    <lineage>
        <taxon>Bacteria</taxon>
        <taxon>Pseudomonadati</taxon>
        <taxon>Pseudomonadota</taxon>
        <taxon>Gammaproteobacteria</taxon>
        <taxon>Vibrionales</taxon>
        <taxon>Vibrionaceae</taxon>
        <taxon>Vibrio</taxon>
    </lineage>
</organism>
<evidence type="ECO:0000313" key="5">
    <source>
        <dbReference type="EMBL" id="WZS86958.1"/>
    </source>
</evidence>
<dbReference type="EMBL" id="CP135176">
    <property type="protein sequence ID" value="WZS86958.1"/>
    <property type="molecule type" value="Genomic_DNA"/>
</dbReference>
<dbReference type="PANTHER" id="PTHR46797">
    <property type="entry name" value="HTH-TYPE TRANSCRIPTIONAL REGULATOR"/>
    <property type="match status" value="1"/>
</dbReference>
<name>A0AAN0N9H7_9VIBR</name>
<protein>
    <submittedName>
        <fullName evidence="5">Helix-turn-helix transcriptional regulator</fullName>
    </submittedName>
</protein>
<dbReference type="SMART" id="SM00530">
    <property type="entry name" value="HTH_XRE"/>
    <property type="match status" value="1"/>
</dbReference>
<sequence>MNQLAKEIALNIKHHREKLDLSSTQLSLKAGFSRSYMNKVEKDGVRVTVEKLYMIARVLECDVNDLLPEDRLDLLDEG</sequence>
<evidence type="ECO:0000256" key="3">
    <source>
        <dbReference type="ARBA" id="ARBA00023163"/>
    </source>
</evidence>
<dbReference type="PROSITE" id="PS50943">
    <property type="entry name" value="HTH_CROC1"/>
    <property type="match status" value="1"/>
</dbReference>
<evidence type="ECO:0000256" key="1">
    <source>
        <dbReference type="ARBA" id="ARBA00023015"/>
    </source>
</evidence>
<dbReference type="RefSeq" id="WP_016800555.1">
    <property type="nucleotide sequence ID" value="NZ_AIDR02000041.1"/>
</dbReference>
<dbReference type="CDD" id="cd00093">
    <property type="entry name" value="HTH_XRE"/>
    <property type="match status" value="1"/>
</dbReference>
<keyword evidence="1" id="KW-0805">Transcription regulation</keyword>
<dbReference type="Gene3D" id="1.10.260.40">
    <property type="entry name" value="lambda repressor-like DNA-binding domains"/>
    <property type="match status" value="1"/>
</dbReference>
<keyword evidence="2" id="KW-0238">DNA-binding</keyword>
<dbReference type="GO" id="GO:0003677">
    <property type="term" value="F:DNA binding"/>
    <property type="evidence" value="ECO:0007669"/>
    <property type="project" value="UniProtKB-KW"/>
</dbReference>
<dbReference type="InterPro" id="IPR001387">
    <property type="entry name" value="Cro/C1-type_HTH"/>
</dbReference>
<feature type="domain" description="HTH cro/C1-type" evidence="4">
    <location>
        <begin position="12"/>
        <end position="66"/>
    </location>
</feature>
<dbReference type="Proteomes" id="UP001441914">
    <property type="component" value="Chromosome 1"/>
</dbReference>
<dbReference type="GO" id="GO:0003700">
    <property type="term" value="F:DNA-binding transcription factor activity"/>
    <property type="evidence" value="ECO:0007669"/>
    <property type="project" value="TreeGrafter"/>
</dbReference>
<keyword evidence="6" id="KW-1185">Reference proteome</keyword>
<evidence type="ECO:0000259" key="4">
    <source>
        <dbReference type="PROSITE" id="PS50943"/>
    </source>
</evidence>
<keyword evidence="3" id="KW-0804">Transcription</keyword>
<evidence type="ECO:0000313" key="6">
    <source>
        <dbReference type="Proteomes" id="UP001441914"/>
    </source>
</evidence>
<evidence type="ECO:0000256" key="2">
    <source>
        <dbReference type="ARBA" id="ARBA00023125"/>
    </source>
</evidence>
<dbReference type="PANTHER" id="PTHR46797:SF23">
    <property type="entry name" value="HTH-TYPE TRANSCRIPTIONAL REGULATOR SUTR"/>
    <property type="match status" value="1"/>
</dbReference>